<reference evidence="3 4" key="1">
    <citation type="submission" date="2018-06" db="EMBL/GenBank/DDBJ databases">
        <title>Mucibacter soli gen. nov., sp. nov., a new member of the family Chitinophagaceae producing mucin.</title>
        <authorList>
            <person name="Kim M.-K."/>
            <person name="Park S."/>
            <person name="Kim T.-S."/>
            <person name="Joung Y."/>
            <person name="Han J.-H."/>
            <person name="Kim S.B."/>
        </authorList>
    </citation>
    <scope>NUCLEOTIDE SEQUENCE [LARGE SCALE GENOMIC DNA]</scope>
    <source>
        <strain evidence="3 4">R1-15</strain>
    </source>
</reference>
<feature type="compositionally biased region" description="Polar residues" evidence="1">
    <location>
        <begin position="60"/>
        <end position="75"/>
    </location>
</feature>
<proteinExistence type="predicted"/>
<organism evidence="3 4">
    <name type="scientific">Taibaiella soli</name>
    <dbReference type="NCBI Taxonomy" id="1649169"/>
    <lineage>
        <taxon>Bacteria</taxon>
        <taxon>Pseudomonadati</taxon>
        <taxon>Bacteroidota</taxon>
        <taxon>Chitinophagia</taxon>
        <taxon>Chitinophagales</taxon>
        <taxon>Chitinophagaceae</taxon>
        <taxon>Taibaiella</taxon>
    </lineage>
</organism>
<keyword evidence="2" id="KW-0732">Signal</keyword>
<accession>A0A2W2BYL2</accession>
<evidence type="ECO:0000313" key="3">
    <source>
        <dbReference type="EMBL" id="PZF72963.1"/>
    </source>
</evidence>
<name>A0A2W2BYL2_9BACT</name>
<sequence>MKFSNLHIAVATAMLVSFTACQSGVNKSHGPIVIGDSSTIVTEADSKYLEDFVTDIQPKTPDTATVSTETTTPKDTVQAAPKEQPKQQEPVTQAPKGNGLTVEFKDVTVFIPGVSSKSGNSKHNGNSAAYGLSGGELNGSQLQISGGTVQKLTQRYTTSVILDGDLGTFVLEQLNHTSSWTPLKGNGSNYYITGLDDRHLEHSNASANAIRSAVQRAAKAKRLSRKKENELLNSVRNVKAVNQKPLEVVLRTVVWQIEGKDAKGKSFRKELRIDMPI</sequence>
<dbReference type="Proteomes" id="UP000248745">
    <property type="component" value="Unassembled WGS sequence"/>
</dbReference>
<protein>
    <submittedName>
        <fullName evidence="3">Uncharacterized protein</fullName>
    </submittedName>
</protein>
<feature type="signal peptide" evidence="2">
    <location>
        <begin position="1"/>
        <end position="22"/>
    </location>
</feature>
<dbReference type="EMBL" id="QKTW01000016">
    <property type="protein sequence ID" value="PZF72963.1"/>
    <property type="molecule type" value="Genomic_DNA"/>
</dbReference>
<comment type="caution">
    <text evidence="3">The sequence shown here is derived from an EMBL/GenBank/DDBJ whole genome shotgun (WGS) entry which is preliminary data.</text>
</comment>
<evidence type="ECO:0000256" key="2">
    <source>
        <dbReference type="SAM" id="SignalP"/>
    </source>
</evidence>
<dbReference type="PROSITE" id="PS51257">
    <property type="entry name" value="PROKAR_LIPOPROTEIN"/>
    <property type="match status" value="1"/>
</dbReference>
<evidence type="ECO:0000256" key="1">
    <source>
        <dbReference type="SAM" id="MobiDB-lite"/>
    </source>
</evidence>
<dbReference type="RefSeq" id="WP_110998995.1">
    <property type="nucleotide sequence ID" value="NZ_QKTW01000016.1"/>
</dbReference>
<dbReference type="AlphaFoldDB" id="A0A2W2BYL2"/>
<feature type="chain" id="PRO_5015910634" evidence="2">
    <location>
        <begin position="23"/>
        <end position="277"/>
    </location>
</feature>
<evidence type="ECO:0000313" key="4">
    <source>
        <dbReference type="Proteomes" id="UP000248745"/>
    </source>
</evidence>
<dbReference type="OrthoDB" id="652762at2"/>
<feature type="region of interest" description="Disordered" evidence="1">
    <location>
        <begin position="58"/>
        <end position="98"/>
    </location>
</feature>
<gene>
    <name evidence="3" type="ORF">DN068_11165</name>
</gene>
<keyword evidence="4" id="KW-1185">Reference proteome</keyword>